<dbReference type="InterPro" id="IPR001926">
    <property type="entry name" value="TrpB-like_PALP"/>
</dbReference>
<keyword evidence="6" id="KW-0460">Magnesium</keyword>
<evidence type="ECO:0000256" key="8">
    <source>
        <dbReference type="ARBA" id="ARBA00023239"/>
    </source>
</evidence>
<dbReference type="InterPro" id="IPR000634">
    <property type="entry name" value="Ser/Thr_deHydtase_PyrdxlP-BS"/>
</dbReference>
<evidence type="ECO:0000256" key="4">
    <source>
        <dbReference type="ARBA" id="ARBA00001946"/>
    </source>
</evidence>
<evidence type="ECO:0000256" key="1">
    <source>
        <dbReference type="ARBA" id="ARBA00001913"/>
    </source>
</evidence>
<dbReference type="PANTHER" id="PTHR43050:SF1">
    <property type="entry name" value="SERINE RACEMASE"/>
    <property type="match status" value="1"/>
</dbReference>
<dbReference type="Gene3D" id="3.40.50.1100">
    <property type="match status" value="2"/>
</dbReference>
<evidence type="ECO:0000256" key="2">
    <source>
        <dbReference type="ARBA" id="ARBA00001933"/>
    </source>
</evidence>
<evidence type="ECO:0000256" key="3">
    <source>
        <dbReference type="ARBA" id="ARBA00001936"/>
    </source>
</evidence>
<comment type="cofactor">
    <cofactor evidence="3">
        <name>Mn(2+)</name>
        <dbReference type="ChEBI" id="CHEBI:29035"/>
    </cofactor>
</comment>
<dbReference type="GO" id="GO:0003941">
    <property type="term" value="F:L-serine ammonia-lyase activity"/>
    <property type="evidence" value="ECO:0007669"/>
    <property type="project" value="TreeGrafter"/>
</dbReference>
<gene>
    <name evidence="10" type="ORF">AB1Y20_008143</name>
</gene>
<sequence length="351" mass="35725">MAVRSAARRLSSTPPPLPVTLADVREAARLLSGVVLRTPLLSSAALDARAGVRARLKCEHLQPTGSFKFRGAAHAVLRLPPDAAARGVVAHSAGNHGAALAAAAAARGLRCVVAIPHDAPAAKEENVARYGARVRRCDPSARAAVAAEEAAAMGGAAVVPPYDDAAVIAGQGTMALELLEEAPRLDAILVPVSGGGMLGGVAAAARALAPRVRVIAVEPAGKRLGEALAKGERVVDAARAGVPLRTCADAIRTQALGELPWALAQQLVDRAVLSVDDEEIAAAMRFAMTELKQVLEPAGAVTIAALCSPGFAALRDEAAAAGRPLKEVAAILCGGNIDPESLHAIVSRARS</sequence>
<proteinExistence type="inferred from homology"/>
<keyword evidence="11" id="KW-1185">Reference proteome</keyword>
<dbReference type="GO" id="GO:0070179">
    <property type="term" value="P:D-serine biosynthetic process"/>
    <property type="evidence" value="ECO:0007669"/>
    <property type="project" value="TreeGrafter"/>
</dbReference>
<evidence type="ECO:0000256" key="5">
    <source>
        <dbReference type="ARBA" id="ARBA00010869"/>
    </source>
</evidence>
<dbReference type="GO" id="GO:0030378">
    <property type="term" value="F:serine racemase activity"/>
    <property type="evidence" value="ECO:0007669"/>
    <property type="project" value="TreeGrafter"/>
</dbReference>
<dbReference type="GO" id="GO:0005524">
    <property type="term" value="F:ATP binding"/>
    <property type="evidence" value="ECO:0007669"/>
    <property type="project" value="TreeGrafter"/>
</dbReference>
<dbReference type="AlphaFoldDB" id="A0AB34IVW0"/>
<dbReference type="GO" id="GO:0000287">
    <property type="term" value="F:magnesium ion binding"/>
    <property type="evidence" value="ECO:0007669"/>
    <property type="project" value="TreeGrafter"/>
</dbReference>
<evidence type="ECO:0000313" key="11">
    <source>
        <dbReference type="Proteomes" id="UP001515480"/>
    </source>
</evidence>
<dbReference type="GO" id="GO:0018114">
    <property type="term" value="F:threonine racemase activity"/>
    <property type="evidence" value="ECO:0007669"/>
    <property type="project" value="TreeGrafter"/>
</dbReference>
<dbReference type="InterPro" id="IPR036052">
    <property type="entry name" value="TrpB-like_PALP_sf"/>
</dbReference>
<dbReference type="Pfam" id="PF00291">
    <property type="entry name" value="PALP"/>
    <property type="match status" value="1"/>
</dbReference>
<reference evidence="10 11" key="1">
    <citation type="journal article" date="2024" name="Science">
        <title>Giant polyketide synthase enzymes in the biosynthesis of giant marine polyether toxins.</title>
        <authorList>
            <person name="Fallon T.R."/>
            <person name="Shende V.V."/>
            <person name="Wierzbicki I.H."/>
            <person name="Pendleton A.L."/>
            <person name="Watervoot N.F."/>
            <person name="Auber R.P."/>
            <person name="Gonzalez D.J."/>
            <person name="Wisecaver J.H."/>
            <person name="Moore B.S."/>
        </authorList>
    </citation>
    <scope>NUCLEOTIDE SEQUENCE [LARGE SCALE GENOMIC DNA]</scope>
    <source>
        <strain evidence="10 11">12B1</strain>
    </source>
</reference>
<dbReference type="GO" id="GO:0030170">
    <property type="term" value="F:pyridoxal phosphate binding"/>
    <property type="evidence" value="ECO:0007669"/>
    <property type="project" value="InterPro"/>
</dbReference>
<comment type="cofactor">
    <cofactor evidence="1">
        <name>Ca(2+)</name>
        <dbReference type="ChEBI" id="CHEBI:29108"/>
    </cofactor>
</comment>
<dbReference type="PANTHER" id="PTHR43050">
    <property type="entry name" value="SERINE / THREONINE RACEMASE FAMILY MEMBER"/>
    <property type="match status" value="1"/>
</dbReference>
<evidence type="ECO:0000259" key="9">
    <source>
        <dbReference type="Pfam" id="PF00291"/>
    </source>
</evidence>
<keyword evidence="7" id="KW-0663">Pyridoxal phosphate</keyword>
<comment type="cofactor">
    <cofactor evidence="4">
        <name>Mg(2+)</name>
        <dbReference type="ChEBI" id="CHEBI:18420"/>
    </cofactor>
</comment>
<comment type="caution">
    <text evidence="10">The sequence shown here is derived from an EMBL/GenBank/DDBJ whole genome shotgun (WGS) entry which is preliminary data.</text>
</comment>
<protein>
    <recommendedName>
        <fullName evidence="9">Tryptophan synthase beta chain-like PALP domain-containing protein</fullName>
    </recommendedName>
</protein>
<dbReference type="SUPFAM" id="SSF53686">
    <property type="entry name" value="Tryptophan synthase beta subunit-like PLP-dependent enzymes"/>
    <property type="match status" value="1"/>
</dbReference>
<feature type="domain" description="Tryptophan synthase beta chain-like PALP" evidence="9">
    <location>
        <begin position="34"/>
        <end position="334"/>
    </location>
</feature>
<dbReference type="PROSITE" id="PS00165">
    <property type="entry name" value="DEHYDRATASE_SER_THR"/>
    <property type="match status" value="1"/>
</dbReference>
<comment type="similarity">
    <text evidence="5">Belongs to the serine/threonine dehydratase family.</text>
</comment>
<evidence type="ECO:0000256" key="6">
    <source>
        <dbReference type="ARBA" id="ARBA00022842"/>
    </source>
</evidence>
<keyword evidence="8" id="KW-0456">Lyase</keyword>
<dbReference type="EMBL" id="JBGBPQ010000018">
    <property type="protein sequence ID" value="KAL1507297.1"/>
    <property type="molecule type" value="Genomic_DNA"/>
</dbReference>
<accession>A0AB34IVW0</accession>
<dbReference type="Proteomes" id="UP001515480">
    <property type="component" value="Unassembled WGS sequence"/>
</dbReference>
<dbReference type="FunFam" id="3.40.50.1100:FF:000005">
    <property type="entry name" value="Threonine dehydratase catabolic"/>
    <property type="match status" value="1"/>
</dbReference>
<evidence type="ECO:0000313" key="10">
    <source>
        <dbReference type="EMBL" id="KAL1507297.1"/>
    </source>
</evidence>
<evidence type="ECO:0000256" key="7">
    <source>
        <dbReference type="ARBA" id="ARBA00022898"/>
    </source>
</evidence>
<comment type="cofactor">
    <cofactor evidence="2">
        <name>pyridoxal 5'-phosphate</name>
        <dbReference type="ChEBI" id="CHEBI:597326"/>
    </cofactor>
</comment>
<organism evidence="10 11">
    <name type="scientific">Prymnesium parvum</name>
    <name type="common">Toxic golden alga</name>
    <dbReference type="NCBI Taxonomy" id="97485"/>
    <lineage>
        <taxon>Eukaryota</taxon>
        <taxon>Haptista</taxon>
        <taxon>Haptophyta</taxon>
        <taxon>Prymnesiophyceae</taxon>
        <taxon>Prymnesiales</taxon>
        <taxon>Prymnesiaceae</taxon>
        <taxon>Prymnesium</taxon>
    </lineage>
</organism>
<name>A0AB34IVW0_PRYPA</name>